<name>A0ABD3DMF1_9LAMI</name>
<accession>A0ABD3DMF1</accession>
<sequence length="105" mass="11589">MESGNNTFRYEEKFISNSNGAKLFTCSWLPLSSEPKGLIFLCHGYAIECSVTLKGCATRLAKAGYAVYGVDYKGHGKSSGLQCYIHSFDDLVTDCSNHFTTICLR</sequence>
<evidence type="ECO:0000259" key="1">
    <source>
        <dbReference type="Pfam" id="PF12146"/>
    </source>
</evidence>
<dbReference type="Pfam" id="PF12146">
    <property type="entry name" value="Hydrolase_4"/>
    <property type="match status" value="1"/>
</dbReference>
<evidence type="ECO:0000313" key="3">
    <source>
        <dbReference type="Proteomes" id="UP001632038"/>
    </source>
</evidence>
<dbReference type="SUPFAM" id="SSF53474">
    <property type="entry name" value="alpha/beta-Hydrolases"/>
    <property type="match status" value="1"/>
</dbReference>
<dbReference type="InterPro" id="IPR029058">
    <property type="entry name" value="AB_hydrolase_fold"/>
</dbReference>
<dbReference type="InterPro" id="IPR051044">
    <property type="entry name" value="MAG_DAG_Lipase"/>
</dbReference>
<dbReference type="Proteomes" id="UP001632038">
    <property type="component" value="Unassembled WGS sequence"/>
</dbReference>
<dbReference type="PANTHER" id="PTHR11614">
    <property type="entry name" value="PHOSPHOLIPASE-RELATED"/>
    <property type="match status" value="1"/>
</dbReference>
<protein>
    <recommendedName>
        <fullName evidence="1">Serine aminopeptidase S33 domain-containing protein</fullName>
    </recommendedName>
</protein>
<comment type="caution">
    <text evidence="2">The sequence shown here is derived from an EMBL/GenBank/DDBJ whole genome shotgun (WGS) entry which is preliminary data.</text>
</comment>
<reference evidence="3" key="1">
    <citation type="journal article" date="2024" name="IScience">
        <title>Strigolactones Initiate the Formation of Haustorium-like Structures in Castilleja.</title>
        <authorList>
            <person name="Buerger M."/>
            <person name="Peterson D."/>
            <person name="Chory J."/>
        </authorList>
    </citation>
    <scope>NUCLEOTIDE SEQUENCE [LARGE SCALE GENOMIC DNA]</scope>
</reference>
<gene>
    <name evidence="2" type="ORF">CASFOL_014276</name>
</gene>
<organism evidence="2 3">
    <name type="scientific">Castilleja foliolosa</name>
    <dbReference type="NCBI Taxonomy" id="1961234"/>
    <lineage>
        <taxon>Eukaryota</taxon>
        <taxon>Viridiplantae</taxon>
        <taxon>Streptophyta</taxon>
        <taxon>Embryophyta</taxon>
        <taxon>Tracheophyta</taxon>
        <taxon>Spermatophyta</taxon>
        <taxon>Magnoliopsida</taxon>
        <taxon>eudicotyledons</taxon>
        <taxon>Gunneridae</taxon>
        <taxon>Pentapetalae</taxon>
        <taxon>asterids</taxon>
        <taxon>lamiids</taxon>
        <taxon>Lamiales</taxon>
        <taxon>Orobanchaceae</taxon>
        <taxon>Pedicularideae</taxon>
        <taxon>Castillejinae</taxon>
        <taxon>Castilleja</taxon>
    </lineage>
</organism>
<dbReference type="Gene3D" id="3.40.50.1820">
    <property type="entry name" value="alpha/beta hydrolase"/>
    <property type="match status" value="1"/>
</dbReference>
<feature type="domain" description="Serine aminopeptidase S33" evidence="1">
    <location>
        <begin position="34"/>
        <end position="103"/>
    </location>
</feature>
<dbReference type="EMBL" id="JAVIJP010000016">
    <property type="protein sequence ID" value="KAL3643461.1"/>
    <property type="molecule type" value="Genomic_DNA"/>
</dbReference>
<proteinExistence type="predicted"/>
<keyword evidence="3" id="KW-1185">Reference proteome</keyword>
<dbReference type="AlphaFoldDB" id="A0ABD3DMF1"/>
<evidence type="ECO:0000313" key="2">
    <source>
        <dbReference type="EMBL" id="KAL3643461.1"/>
    </source>
</evidence>
<dbReference type="InterPro" id="IPR022742">
    <property type="entry name" value="Hydrolase_4"/>
</dbReference>